<organism evidence="1 2">
    <name type="scientific">Mycobacterium phage Candle</name>
    <dbReference type="NCBI Taxonomy" id="2565513"/>
    <lineage>
        <taxon>Viruses</taxon>
        <taxon>Duplodnaviria</taxon>
        <taxon>Heunggongvirae</taxon>
        <taxon>Uroviricota</taxon>
        <taxon>Caudoviricetes</taxon>
        <taxon>Papyrusvirus</taxon>
        <taxon>Papyrusvirus send513</taxon>
    </lineage>
</organism>
<reference evidence="1 2" key="1">
    <citation type="submission" date="2019-04" db="EMBL/GenBank/DDBJ databases">
        <authorList>
            <person name="Fast K.M."/>
            <person name="Forrest B.E."/>
            <person name="Granec G.R."/>
            <person name="Morse A.E."/>
            <person name="Ryan E.D."/>
            <person name="Keener T.W."/>
            <person name="Sandel M.W."/>
            <person name="Garlena R.A."/>
            <person name="Russell D.A."/>
            <person name="Pope W.H."/>
            <person name="Jacobs-Sera D."/>
            <person name="Hatfull G.F."/>
        </authorList>
    </citation>
    <scope>NUCLEOTIDE SEQUENCE [LARGE SCALE GENOMIC DNA]</scope>
</reference>
<dbReference type="Proteomes" id="UP000298659">
    <property type="component" value="Segment"/>
</dbReference>
<accession>A0A4D6T8Z7</accession>
<evidence type="ECO:0000313" key="2">
    <source>
        <dbReference type="Proteomes" id="UP000298659"/>
    </source>
</evidence>
<gene>
    <name evidence="1" type="primary">56</name>
    <name evidence="1" type="ORF">SEA_CANDLE_56</name>
</gene>
<name>A0A4D6T8Z7_9CAUD</name>
<dbReference type="EMBL" id="MK757446">
    <property type="protein sequence ID" value="QCG78163.1"/>
    <property type="molecule type" value="Genomic_DNA"/>
</dbReference>
<protein>
    <submittedName>
        <fullName evidence="1">Uncharacterized protein</fullName>
    </submittedName>
</protein>
<proteinExistence type="predicted"/>
<sequence>MEMRVADAVRKTSGIHRLKVGEMFTDADGDWEVTREPVVDGDWVVVYLRPVPFHEGQRARAYRYPLSTQVKMLRK</sequence>
<evidence type="ECO:0000313" key="1">
    <source>
        <dbReference type="EMBL" id="QCG78163.1"/>
    </source>
</evidence>